<dbReference type="PANTHER" id="PTHR13309:SF0">
    <property type="entry name" value="FMR1-INTERACTING PROTEIN NUFIP1"/>
    <property type="match status" value="1"/>
</dbReference>
<dbReference type="Proteomes" id="UP001157006">
    <property type="component" value="Chromosome 2"/>
</dbReference>
<accession>A0AAV0ZE06</accession>
<dbReference type="InterPro" id="IPR019496">
    <property type="entry name" value="NUFIP1_cons_dom"/>
</dbReference>
<gene>
    <name evidence="3" type="ORF">VFH_II002000</name>
</gene>
<evidence type="ECO:0000259" key="2">
    <source>
        <dbReference type="Pfam" id="PF10453"/>
    </source>
</evidence>
<feature type="region of interest" description="Disordered" evidence="1">
    <location>
        <begin position="413"/>
        <end position="453"/>
    </location>
</feature>
<feature type="region of interest" description="Disordered" evidence="1">
    <location>
        <begin position="160"/>
        <end position="375"/>
    </location>
</feature>
<sequence>MSNNHNTPSNPKPPPNFPNPPNNHHSQMGVPGNYQNQNLMQPFMPNMQQQPPQYINAPNQQQQPPQYINAPNQLHMPPHMAALGFAPQMFPLHGQGQLPQMNLSPIQGQILAQNIVNLLQQPNMNMNMSMPNGGQFSAPYPMQNMNQQLPMQMHRPNPSQAVPYGMHPGQQQQPMYGFPQNPMFSGNSQFRGVVPGNSQVRPQIGPNLGGGNSNGFVSGPFPPQQLQGNSSVPHNASNAQSSAFRNSHSQENPSSSINTSFANSNWKRSPNNNFKNKQNRGGSQGGFQKSKFRDSNKGNRRAGFSKNRKGRGPNNERAGAFGLNSEEHQQQPKRSFSTNYSEQEVLRWREARRKNHPSREKNEKMPSEQSNDSKCIDREVLQRELKEVLAKQAELGVEVAEIPSYYLKNAANQGLESEENTNKRKFKNKGRKNPDKKRRNGKKQKLADKNFSENKKKPSLLQKLLIADIKRDQSYLFQVFRFMKANSFLKDYPDKPLVYPSVSVKEMGGEVYDGGKDVVEDGTKGVVETFVKGSGNEVKESDDDGDNGDGMVEFEEEEGEILE</sequence>
<evidence type="ECO:0000256" key="1">
    <source>
        <dbReference type="SAM" id="MobiDB-lite"/>
    </source>
</evidence>
<feature type="compositionally biased region" description="Polar residues" evidence="1">
    <location>
        <begin position="224"/>
        <end position="281"/>
    </location>
</feature>
<dbReference type="GO" id="GO:0003723">
    <property type="term" value="F:RNA binding"/>
    <property type="evidence" value="ECO:0007669"/>
    <property type="project" value="InterPro"/>
</dbReference>
<evidence type="ECO:0000313" key="4">
    <source>
        <dbReference type="Proteomes" id="UP001157006"/>
    </source>
</evidence>
<dbReference type="GO" id="GO:0000492">
    <property type="term" value="P:box C/D snoRNP assembly"/>
    <property type="evidence" value="ECO:0007669"/>
    <property type="project" value="TreeGrafter"/>
</dbReference>
<feature type="compositionally biased region" description="Low complexity" evidence="1">
    <location>
        <begin position="35"/>
        <end position="51"/>
    </location>
</feature>
<feature type="region of interest" description="Disordered" evidence="1">
    <location>
        <begin position="533"/>
        <end position="563"/>
    </location>
</feature>
<feature type="compositionally biased region" description="Acidic residues" evidence="1">
    <location>
        <begin position="540"/>
        <end position="563"/>
    </location>
</feature>
<protein>
    <recommendedName>
        <fullName evidence="2">FMR1-interacting protein 1 conserved domain-containing protein</fullName>
    </recommendedName>
</protein>
<proteinExistence type="predicted"/>
<feature type="region of interest" description="Disordered" evidence="1">
    <location>
        <begin position="1"/>
        <end position="51"/>
    </location>
</feature>
<feature type="compositionally biased region" description="Polar residues" evidence="1">
    <location>
        <begin position="332"/>
        <end position="342"/>
    </location>
</feature>
<feature type="compositionally biased region" description="Polar residues" evidence="1">
    <location>
        <begin position="182"/>
        <end position="201"/>
    </location>
</feature>
<dbReference type="Pfam" id="PF10453">
    <property type="entry name" value="NUFIP1"/>
    <property type="match status" value="1"/>
</dbReference>
<evidence type="ECO:0000313" key="3">
    <source>
        <dbReference type="EMBL" id="CAI8595763.1"/>
    </source>
</evidence>
<dbReference type="PANTHER" id="PTHR13309">
    <property type="entry name" value="NUCLEAR FRAGILE X MENTAL RETARDATION PROTEIN INTERACTING PROTEIN 1"/>
    <property type="match status" value="1"/>
</dbReference>
<feature type="domain" description="FMR1-interacting protein 1 conserved" evidence="2">
    <location>
        <begin position="327"/>
        <end position="367"/>
    </location>
</feature>
<reference evidence="3 4" key="1">
    <citation type="submission" date="2023-01" db="EMBL/GenBank/DDBJ databases">
        <authorList>
            <person name="Kreplak J."/>
        </authorList>
    </citation>
    <scope>NUCLEOTIDE SEQUENCE [LARGE SCALE GENOMIC DNA]</scope>
</reference>
<organism evidence="3 4">
    <name type="scientific">Vicia faba</name>
    <name type="common">Broad bean</name>
    <name type="synonym">Faba vulgaris</name>
    <dbReference type="NCBI Taxonomy" id="3906"/>
    <lineage>
        <taxon>Eukaryota</taxon>
        <taxon>Viridiplantae</taxon>
        <taxon>Streptophyta</taxon>
        <taxon>Embryophyta</taxon>
        <taxon>Tracheophyta</taxon>
        <taxon>Spermatophyta</taxon>
        <taxon>Magnoliopsida</taxon>
        <taxon>eudicotyledons</taxon>
        <taxon>Gunneridae</taxon>
        <taxon>Pentapetalae</taxon>
        <taxon>rosids</taxon>
        <taxon>fabids</taxon>
        <taxon>Fabales</taxon>
        <taxon>Fabaceae</taxon>
        <taxon>Papilionoideae</taxon>
        <taxon>50 kb inversion clade</taxon>
        <taxon>NPAAA clade</taxon>
        <taxon>Hologalegina</taxon>
        <taxon>IRL clade</taxon>
        <taxon>Fabeae</taxon>
        <taxon>Vicia</taxon>
    </lineage>
</organism>
<dbReference type="InterPro" id="IPR039136">
    <property type="entry name" value="NUFIP1-like"/>
</dbReference>
<feature type="compositionally biased region" description="Basic residues" evidence="1">
    <location>
        <begin position="423"/>
        <end position="444"/>
    </location>
</feature>
<dbReference type="GO" id="GO:0005634">
    <property type="term" value="C:nucleus"/>
    <property type="evidence" value="ECO:0007669"/>
    <property type="project" value="TreeGrafter"/>
</dbReference>
<feature type="compositionally biased region" description="Pro residues" evidence="1">
    <location>
        <begin position="10"/>
        <end position="21"/>
    </location>
</feature>
<keyword evidence="4" id="KW-1185">Reference proteome</keyword>
<feature type="compositionally biased region" description="Basic and acidic residues" evidence="1">
    <location>
        <begin position="357"/>
        <end position="366"/>
    </location>
</feature>
<name>A0AAV0ZE06_VICFA</name>
<dbReference type="AlphaFoldDB" id="A0AAV0ZE06"/>
<dbReference type="EMBL" id="OX451737">
    <property type="protein sequence ID" value="CAI8595763.1"/>
    <property type="molecule type" value="Genomic_DNA"/>
</dbReference>